<comment type="caution">
    <text evidence="8">The sequence shown here is derived from an EMBL/GenBank/DDBJ whole genome shotgun (WGS) entry which is preliminary data.</text>
</comment>
<dbReference type="GO" id="GO:0005739">
    <property type="term" value="C:mitochondrion"/>
    <property type="evidence" value="ECO:0007669"/>
    <property type="project" value="UniProtKB-SubCell"/>
</dbReference>
<dbReference type="AlphaFoldDB" id="A0A2J8A637"/>
<dbReference type="Pfam" id="PF05193">
    <property type="entry name" value="Peptidase_M16_C"/>
    <property type="match status" value="1"/>
</dbReference>
<dbReference type="SUPFAM" id="SSF63411">
    <property type="entry name" value="LuxS/MPP-like metallohydrolase"/>
    <property type="match status" value="2"/>
</dbReference>
<evidence type="ECO:0000256" key="3">
    <source>
        <dbReference type="ARBA" id="ARBA00007261"/>
    </source>
</evidence>
<proteinExistence type="inferred from homology"/>
<dbReference type="PANTHER" id="PTHR11851:SF49">
    <property type="entry name" value="MITOCHONDRIAL-PROCESSING PEPTIDASE SUBUNIT ALPHA"/>
    <property type="match status" value="1"/>
</dbReference>
<dbReference type="GO" id="GO:0046872">
    <property type="term" value="F:metal ion binding"/>
    <property type="evidence" value="ECO:0007669"/>
    <property type="project" value="InterPro"/>
</dbReference>
<gene>
    <name evidence="8" type="ORF">TSOC_005528</name>
</gene>
<dbReference type="GO" id="GO:0016020">
    <property type="term" value="C:membrane"/>
    <property type="evidence" value="ECO:0007669"/>
    <property type="project" value="UniProtKB-ARBA"/>
</dbReference>
<keyword evidence="4" id="KW-0809">Transit peptide</keyword>
<name>A0A2J8A637_9CHLO</name>
<comment type="function">
    <text evidence="1">Substrate recognition and binding subunit of the essential mitochondrial processing protease (MPP), which cleaves the mitochondrial sequence off newly imported precursors proteins.</text>
</comment>
<sequence>MCPHGLRTVADAATRLDTMLAHGSSLLAPALLGARTIVSSCASASAAPALALAKPGLLSSIFGLGGSRIDVPLSEKLPAVTEPPRTSTPATRPAVQTSSLSSGVKVATIESVSPLSSLVLFVEGGSSAETSSTAGASKLLEVAAFKATANRSTFRLTRELEKIGATSYCRAGRDHIAFGVDAVRLNQREALEMLADAVVNARYPYWEVRDSLDALKEQLALQLKNPLTTVNEVLHRAAFDGGLGNSLVVDPSLVDGFSNETLKEYLASIMTPSRIVLAGVGVDHAEILQLAGPLLSVPASAPAAVPASKYVGGAMNVIAPSSALTYVALGFEAVGGASTPKSAAAAAVTKALLDEARPTLPRARKEHAVFRSLTPFAHLYKGSGLVGLTGSSSPAQAGALVDALTAKVQSAAKGISEAQLAQAKALALGELKAATATTAGLVAAVGSSVLATGKFSGLEVAAAIQAMTAAEASSYVAALIKTPPTVVSYGNLSSLPRSIAGRFA</sequence>
<dbReference type="Pfam" id="PF00675">
    <property type="entry name" value="Peptidase_M16"/>
    <property type="match status" value="1"/>
</dbReference>
<evidence type="ECO:0000313" key="9">
    <source>
        <dbReference type="Proteomes" id="UP000236333"/>
    </source>
</evidence>
<dbReference type="FunFam" id="3.30.830.10:FF:000021">
    <property type="entry name" value="Cytochrome b-c1 complex subunit 2"/>
    <property type="match status" value="1"/>
</dbReference>
<keyword evidence="9" id="KW-1185">Reference proteome</keyword>
<dbReference type="InterPro" id="IPR007863">
    <property type="entry name" value="Peptidase_M16_C"/>
</dbReference>
<organism evidence="8 9">
    <name type="scientific">Tetrabaena socialis</name>
    <dbReference type="NCBI Taxonomy" id="47790"/>
    <lineage>
        <taxon>Eukaryota</taxon>
        <taxon>Viridiplantae</taxon>
        <taxon>Chlorophyta</taxon>
        <taxon>core chlorophytes</taxon>
        <taxon>Chlorophyceae</taxon>
        <taxon>CS clade</taxon>
        <taxon>Chlamydomonadales</taxon>
        <taxon>Tetrabaenaceae</taxon>
        <taxon>Tetrabaena</taxon>
    </lineage>
</organism>
<dbReference type="EMBL" id="PGGS01000152">
    <property type="protein sequence ID" value="PNH07965.1"/>
    <property type="molecule type" value="Genomic_DNA"/>
</dbReference>
<evidence type="ECO:0000259" key="7">
    <source>
        <dbReference type="Pfam" id="PF05193"/>
    </source>
</evidence>
<dbReference type="InterPro" id="IPR050361">
    <property type="entry name" value="MPP/UQCRC_Complex"/>
</dbReference>
<dbReference type="Proteomes" id="UP000236333">
    <property type="component" value="Unassembled WGS sequence"/>
</dbReference>
<accession>A0A2J8A637</accession>
<dbReference type="InterPro" id="IPR011765">
    <property type="entry name" value="Pept_M16_N"/>
</dbReference>
<keyword evidence="5" id="KW-0496">Mitochondrion</keyword>
<dbReference type="Gene3D" id="3.30.830.10">
    <property type="entry name" value="Metalloenzyme, LuxS/M16 peptidase-like"/>
    <property type="match status" value="2"/>
</dbReference>
<dbReference type="InterPro" id="IPR011249">
    <property type="entry name" value="Metalloenz_LuxS/M16"/>
</dbReference>
<dbReference type="OrthoDB" id="10251424at2759"/>
<feature type="domain" description="Peptidase M16 C-terminal" evidence="7">
    <location>
        <begin position="257"/>
        <end position="425"/>
    </location>
</feature>
<dbReference type="PANTHER" id="PTHR11851">
    <property type="entry name" value="METALLOPROTEASE"/>
    <property type="match status" value="1"/>
</dbReference>
<comment type="similarity">
    <text evidence="3">Belongs to the peptidase M16 family.</text>
</comment>
<evidence type="ECO:0000313" key="8">
    <source>
        <dbReference type="EMBL" id="PNH07965.1"/>
    </source>
</evidence>
<reference evidence="8 9" key="1">
    <citation type="journal article" date="2017" name="Mol. Biol. Evol.">
        <title>The 4-celled Tetrabaena socialis nuclear genome reveals the essential components for genetic control of cell number at the origin of multicellularity in the volvocine lineage.</title>
        <authorList>
            <person name="Featherston J."/>
            <person name="Arakaki Y."/>
            <person name="Hanschen E.R."/>
            <person name="Ferris P.J."/>
            <person name="Michod R.E."/>
            <person name="Olson B.J.S.C."/>
            <person name="Nozaki H."/>
            <person name="Durand P.M."/>
        </authorList>
    </citation>
    <scope>NUCLEOTIDE SEQUENCE [LARGE SCALE GENOMIC DNA]</scope>
    <source>
        <strain evidence="8 9">NIES-571</strain>
    </source>
</reference>
<evidence type="ECO:0000259" key="6">
    <source>
        <dbReference type="Pfam" id="PF00675"/>
    </source>
</evidence>
<evidence type="ECO:0000256" key="1">
    <source>
        <dbReference type="ARBA" id="ARBA00002123"/>
    </source>
</evidence>
<feature type="domain" description="Peptidase M16 N-terminal" evidence="6">
    <location>
        <begin position="105"/>
        <end position="248"/>
    </location>
</feature>
<comment type="subcellular location">
    <subcellularLocation>
        <location evidence="2">Mitochondrion</location>
    </subcellularLocation>
</comment>
<evidence type="ECO:0000256" key="4">
    <source>
        <dbReference type="ARBA" id="ARBA00022946"/>
    </source>
</evidence>
<evidence type="ECO:0000256" key="2">
    <source>
        <dbReference type="ARBA" id="ARBA00004173"/>
    </source>
</evidence>
<evidence type="ECO:0000256" key="5">
    <source>
        <dbReference type="ARBA" id="ARBA00023128"/>
    </source>
</evidence>
<protein>
    <submittedName>
        <fullName evidence="8">Mitochondrial-processing peptidase subunit alpha</fullName>
    </submittedName>
</protein>